<accession>R7V8P1</accession>
<dbReference type="Proteomes" id="UP000014760">
    <property type="component" value="Unassembled WGS sequence"/>
</dbReference>
<sequence>MGRWMPGTKHGQYGAIICMMPELELAAGCMVTFPSWSLLPAGGSSWFPVVGLAMAGEDPSLTIPHTFPSDLGAIVLSGRRSGEKGLCYYVIEWQYYLSHYN</sequence>
<dbReference type="EMBL" id="KB296162">
    <property type="protein sequence ID" value="ELU12120.1"/>
    <property type="molecule type" value="Genomic_DNA"/>
</dbReference>
<dbReference type="EMBL" id="AMQN01005504">
    <property type="status" value="NOT_ANNOTATED_CDS"/>
    <property type="molecule type" value="Genomic_DNA"/>
</dbReference>
<evidence type="ECO:0000313" key="2">
    <source>
        <dbReference type="EnsemblMetazoa" id="CapteP202222"/>
    </source>
</evidence>
<proteinExistence type="predicted"/>
<gene>
    <name evidence="1" type="ORF">CAPTEDRAFT_202222</name>
</gene>
<reference evidence="2" key="3">
    <citation type="submission" date="2015-06" db="UniProtKB">
        <authorList>
            <consortium name="EnsemblMetazoa"/>
        </authorList>
    </citation>
    <scope>IDENTIFICATION</scope>
</reference>
<dbReference type="HOGENOM" id="CLU_2294300_0_0_1"/>
<evidence type="ECO:0000313" key="1">
    <source>
        <dbReference type="EMBL" id="ELU12120.1"/>
    </source>
</evidence>
<protein>
    <submittedName>
        <fullName evidence="1 2">Uncharacterized protein</fullName>
    </submittedName>
</protein>
<organism evidence="1">
    <name type="scientific">Capitella teleta</name>
    <name type="common">Polychaete worm</name>
    <dbReference type="NCBI Taxonomy" id="283909"/>
    <lineage>
        <taxon>Eukaryota</taxon>
        <taxon>Metazoa</taxon>
        <taxon>Spiralia</taxon>
        <taxon>Lophotrochozoa</taxon>
        <taxon>Annelida</taxon>
        <taxon>Polychaeta</taxon>
        <taxon>Sedentaria</taxon>
        <taxon>Scolecida</taxon>
        <taxon>Capitellidae</taxon>
        <taxon>Capitella</taxon>
    </lineage>
</organism>
<reference evidence="3" key="1">
    <citation type="submission" date="2012-12" db="EMBL/GenBank/DDBJ databases">
        <authorList>
            <person name="Hellsten U."/>
            <person name="Grimwood J."/>
            <person name="Chapman J.A."/>
            <person name="Shapiro H."/>
            <person name="Aerts A."/>
            <person name="Otillar R.P."/>
            <person name="Terry A.Y."/>
            <person name="Boore J.L."/>
            <person name="Simakov O."/>
            <person name="Marletaz F."/>
            <person name="Cho S.-J."/>
            <person name="Edsinger-Gonzales E."/>
            <person name="Havlak P."/>
            <person name="Kuo D.-H."/>
            <person name="Larsson T."/>
            <person name="Lv J."/>
            <person name="Arendt D."/>
            <person name="Savage R."/>
            <person name="Osoegawa K."/>
            <person name="de Jong P."/>
            <person name="Lindberg D.R."/>
            <person name="Seaver E.C."/>
            <person name="Weisblat D.A."/>
            <person name="Putnam N.H."/>
            <person name="Grigoriev I.V."/>
            <person name="Rokhsar D.S."/>
        </authorList>
    </citation>
    <scope>NUCLEOTIDE SEQUENCE</scope>
    <source>
        <strain evidence="3">I ESC-2004</strain>
    </source>
</reference>
<dbReference type="EMBL" id="AMQN01005503">
    <property type="status" value="NOT_ANNOTATED_CDS"/>
    <property type="molecule type" value="Genomic_DNA"/>
</dbReference>
<name>R7V8P1_CAPTE</name>
<keyword evidence="3" id="KW-1185">Reference proteome</keyword>
<evidence type="ECO:0000313" key="3">
    <source>
        <dbReference type="Proteomes" id="UP000014760"/>
    </source>
</evidence>
<reference evidence="1 3" key="2">
    <citation type="journal article" date="2013" name="Nature">
        <title>Insights into bilaterian evolution from three spiralian genomes.</title>
        <authorList>
            <person name="Simakov O."/>
            <person name="Marletaz F."/>
            <person name="Cho S.J."/>
            <person name="Edsinger-Gonzales E."/>
            <person name="Havlak P."/>
            <person name="Hellsten U."/>
            <person name="Kuo D.H."/>
            <person name="Larsson T."/>
            <person name="Lv J."/>
            <person name="Arendt D."/>
            <person name="Savage R."/>
            <person name="Osoegawa K."/>
            <person name="de Jong P."/>
            <person name="Grimwood J."/>
            <person name="Chapman J.A."/>
            <person name="Shapiro H."/>
            <person name="Aerts A."/>
            <person name="Otillar R.P."/>
            <person name="Terry A.Y."/>
            <person name="Boore J.L."/>
            <person name="Grigoriev I.V."/>
            <person name="Lindberg D.R."/>
            <person name="Seaver E.C."/>
            <person name="Weisblat D.A."/>
            <person name="Putnam N.H."/>
            <person name="Rokhsar D.S."/>
        </authorList>
    </citation>
    <scope>NUCLEOTIDE SEQUENCE</scope>
    <source>
        <strain evidence="1 3">I ESC-2004</strain>
    </source>
</reference>
<dbReference type="AlphaFoldDB" id="R7V8P1"/>
<dbReference type="EnsemblMetazoa" id="CapteT202222">
    <property type="protein sequence ID" value="CapteP202222"/>
    <property type="gene ID" value="CapteG202222"/>
</dbReference>